<feature type="region of interest" description="Disordered" evidence="1">
    <location>
        <begin position="1"/>
        <end position="44"/>
    </location>
</feature>
<proteinExistence type="predicted"/>
<comment type="caution">
    <text evidence="2">The sequence shown here is derived from an EMBL/GenBank/DDBJ whole genome shotgun (WGS) entry which is preliminary data.</text>
</comment>
<feature type="compositionally biased region" description="Polar residues" evidence="1">
    <location>
        <begin position="11"/>
        <end position="21"/>
    </location>
</feature>
<evidence type="ECO:0000313" key="3">
    <source>
        <dbReference type="Proteomes" id="UP000823749"/>
    </source>
</evidence>
<evidence type="ECO:0000256" key="1">
    <source>
        <dbReference type="SAM" id="MobiDB-lite"/>
    </source>
</evidence>
<accession>A0AAV6JXE3</accession>
<name>A0AAV6JXE3_9ERIC</name>
<feature type="compositionally biased region" description="Basic and acidic residues" evidence="1">
    <location>
        <begin position="142"/>
        <end position="159"/>
    </location>
</feature>
<feature type="region of interest" description="Disordered" evidence="1">
    <location>
        <begin position="139"/>
        <end position="159"/>
    </location>
</feature>
<sequence length="288" mass="32310">MVRVEEEDTFRTVTADKQYQASVPRPDEEDDDVERNKTKGNKQVDDLAGKAFDAGDVLAGKENEKAFQFSSVREDLLNKAGVNVALQQDQHSIIPRAANLLALEADGAINDRISNMSHGLDSIVEDSEGLMHDRSQANNEALSKENQAENKTTEENKSAEVENNNIIQREPIFLSGPVVIGSNSKWRASQLNGINLQVELDPRSQRRSRRSQLYDACSNSGEWEVPDTQERFQNLVQGELNITNEAGRRLGVDFTELDSRVMKNMIEEETNKFFVLQRNEQTSQAGSK</sequence>
<feature type="compositionally biased region" description="Basic and acidic residues" evidence="1">
    <location>
        <begin position="34"/>
        <end position="44"/>
    </location>
</feature>
<organism evidence="2 3">
    <name type="scientific">Rhododendron griersonianum</name>
    <dbReference type="NCBI Taxonomy" id="479676"/>
    <lineage>
        <taxon>Eukaryota</taxon>
        <taxon>Viridiplantae</taxon>
        <taxon>Streptophyta</taxon>
        <taxon>Embryophyta</taxon>
        <taxon>Tracheophyta</taxon>
        <taxon>Spermatophyta</taxon>
        <taxon>Magnoliopsida</taxon>
        <taxon>eudicotyledons</taxon>
        <taxon>Gunneridae</taxon>
        <taxon>Pentapetalae</taxon>
        <taxon>asterids</taxon>
        <taxon>Ericales</taxon>
        <taxon>Ericaceae</taxon>
        <taxon>Ericoideae</taxon>
        <taxon>Rhodoreae</taxon>
        <taxon>Rhododendron</taxon>
    </lineage>
</organism>
<gene>
    <name evidence="2" type="ORF">RHGRI_017320</name>
</gene>
<evidence type="ECO:0000313" key="2">
    <source>
        <dbReference type="EMBL" id="KAG5544825.1"/>
    </source>
</evidence>
<dbReference type="Proteomes" id="UP000823749">
    <property type="component" value="Chromosome 6"/>
</dbReference>
<keyword evidence="3" id="KW-1185">Reference proteome</keyword>
<protein>
    <submittedName>
        <fullName evidence="2">Uncharacterized protein</fullName>
    </submittedName>
</protein>
<reference evidence="2 3" key="1">
    <citation type="submission" date="2020-08" db="EMBL/GenBank/DDBJ databases">
        <title>Plant Genome Project.</title>
        <authorList>
            <person name="Zhang R.-G."/>
        </authorList>
    </citation>
    <scope>NUCLEOTIDE SEQUENCE [LARGE SCALE GENOMIC DNA]</scope>
    <source>
        <strain evidence="2">WSP0</strain>
        <tissue evidence="2">Leaf</tissue>
    </source>
</reference>
<dbReference type="EMBL" id="JACTNZ010000006">
    <property type="protein sequence ID" value="KAG5544825.1"/>
    <property type="molecule type" value="Genomic_DNA"/>
</dbReference>
<dbReference type="AlphaFoldDB" id="A0AAV6JXE3"/>